<evidence type="ECO:0000313" key="4">
    <source>
        <dbReference type="Proteomes" id="UP001596037"/>
    </source>
</evidence>
<feature type="domain" description="Class II aldolase/adducin N-terminal" evidence="2">
    <location>
        <begin position="14"/>
        <end position="197"/>
    </location>
</feature>
<sequence>MTDALLPDEASARRELAACYRLFDFLGWTEMIFNHITLRVDSGPGGRPHYLINPFGLHYSEVTADNLVKIDVDGNDIDRCGRPVNQAGFVIHGAIHQARDDAHCIMHVHTTAGCAVACKESGLRHDNFYSAAFYGDVAYHDYEGVTTGLEERPRLVQALGSRRCLILRNHGLLVTGQDIPQAFQRLWMLQRACEIQLASDAGLGPNRAIPVDILERVPATRAKMNVDQEGNARKMFDAMLRKAGIRPEAL</sequence>
<organism evidence="3 4">
    <name type="scientific">Caenimonas terrae</name>
    <dbReference type="NCBI Taxonomy" id="696074"/>
    <lineage>
        <taxon>Bacteria</taxon>
        <taxon>Pseudomonadati</taxon>
        <taxon>Pseudomonadota</taxon>
        <taxon>Betaproteobacteria</taxon>
        <taxon>Burkholderiales</taxon>
        <taxon>Comamonadaceae</taxon>
        <taxon>Caenimonas</taxon>
    </lineage>
</organism>
<reference evidence="4" key="1">
    <citation type="journal article" date="2019" name="Int. J. Syst. Evol. Microbiol.">
        <title>The Global Catalogue of Microorganisms (GCM) 10K type strain sequencing project: providing services to taxonomists for standard genome sequencing and annotation.</title>
        <authorList>
            <consortium name="The Broad Institute Genomics Platform"/>
            <consortium name="The Broad Institute Genome Sequencing Center for Infectious Disease"/>
            <person name="Wu L."/>
            <person name="Ma J."/>
        </authorList>
    </citation>
    <scope>NUCLEOTIDE SEQUENCE [LARGE SCALE GENOMIC DNA]</scope>
    <source>
        <strain evidence="4">CCUG 57401</strain>
    </source>
</reference>
<dbReference type="NCBIfam" id="NF005451">
    <property type="entry name" value="PRK07044.1"/>
    <property type="match status" value="1"/>
</dbReference>
<evidence type="ECO:0000313" key="3">
    <source>
        <dbReference type="EMBL" id="MFC5497050.1"/>
    </source>
</evidence>
<dbReference type="Gene3D" id="3.40.225.10">
    <property type="entry name" value="Class II aldolase/adducin N-terminal domain"/>
    <property type="match status" value="1"/>
</dbReference>
<dbReference type="InterPro" id="IPR036409">
    <property type="entry name" value="Aldolase_II/adducin_N_sf"/>
</dbReference>
<dbReference type="RefSeq" id="WP_376849084.1">
    <property type="nucleotide sequence ID" value="NZ_JBHSMF010000005.1"/>
</dbReference>
<dbReference type="InterPro" id="IPR001303">
    <property type="entry name" value="Aldolase_II/adducin_N"/>
</dbReference>
<comment type="similarity">
    <text evidence="1">Belongs to the aldolase class II family.</text>
</comment>
<dbReference type="InterPro" id="IPR051017">
    <property type="entry name" value="Aldolase-II_Adducin_sf"/>
</dbReference>
<dbReference type="Pfam" id="PF00596">
    <property type="entry name" value="Aldolase_II"/>
    <property type="match status" value="1"/>
</dbReference>
<gene>
    <name evidence="3" type="ORF">ACFPOE_05855</name>
</gene>
<proteinExistence type="inferred from homology"/>
<comment type="caution">
    <text evidence="3">The sequence shown here is derived from an EMBL/GenBank/DDBJ whole genome shotgun (WGS) entry which is preliminary data.</text>
</comment>
<protein>
    <submittedName>
        <fullName evidence="3">Class II aldolase/adducin family protein</fullName>
    </submittedName>
</protein>
<dbReference type="Proteomes" id="UP001596037">
    <property type="component" value="Unassembled WGS sequence"/>
</dbReference>
<dbReference type="PANTHER" id="PTHR10672">
    <property type="entry name" value="ADDUCIN"/>
    <property type="match status" value="1"/>
</dbReference>
<dbReference type="SMART" id="SM01007">
    <property type="entry name" value="Aldolase_II"/>
    <property type="match status" value="1"/>
</dbReference>
<accession>A0ABW0NAX9</accession>
<evidence type="ECO:0000256" key="1">
    <source>
        <dbReference type="ARBA" id="ARBA00037961"/>
    </source>
</evidence>
<evidence type="ECO:0000259" key="2">
    <source>
        <dbReference type="SMART" id="SM01007"/>
    </source>
</evidence>
<dbReference type="PANTHER" id="PTHR10672:SF3">
    <property type="entry name" value="PROTEIN HU-LI TAI SHAO"/>
    <property type="match status" value="1"/>
</dbReference>
<name>A0ABW0NAX9_9BURK</name>
<dbReference type="SUPFAM" id="SSF53639">
    <property type="entry name" value="AraD/HMP-PK domain-like"/>
    <property type="match status" value="1"/>
</dbReference>
<dbReference type="EMBL" id="JBHSMF010000005">
    <property type="protein sequence ID" value="MFC5497050.1"/>
    <property type="molecule type" value="Genomic_DNA"/>
</dbReference>
<keyword evidence="4" id="KW-1185">Reference proteome</keyword>